<sequence>MRNTNAWVIKNNKTIVVFNRFQKMEDYLQRSKHNFIIHRQFFYEQSHDHLTKEVSPTKIDVLINLINKFIGTNYVWIAVGLHLRMRTVEIVKVNCKHDLKNASIYCLEIAEIYNICDLSSQIVIP</sequence>
<name>A0A481ZEG4_9VIRU</name>
<protein>
    <submittedName>
        <fullName evidence="1">Zn-finger protein</fullName>
    </submittedName>
</protein>
<gene>
    <name evidence="1" type="ORF">LCPAC404_02040</name>
</gene>
<organism evidence="1">
    <name type="scientific">Pithovirus LCPAC404</name>
    <dbReference type="NCBI Taxonomy" id="2506597"/>
    <lineage>
        <taxon>Viruses</taxon>
        <taxon>Pithoviruses</taxon>
    </lineage>
</organism>
<proteinExistence type="predicted"/>
<evidence type="ECO:0000313" key="1">
    <source>
        <dbReference type="EMBL" id="QBK93500.1"/>
    </source>
</evidence>
<dbReference type="EMBL" id="MK500597">
    <property type="protein sequence ID" value="QBK93500.1"/>
    <property type="molecule type" value="Genomic_DNA"/>
</dbReference>
<reference evidence="1" key="1">
    <citation type="journal article" date="2019" name="MBio">
        <title>Virus Genomes from Deep Sea Sediments Expand the Ocean Megavirome and Support Independent Origins of Viral Gigantism.</title>
        <authorList>
            <person name="Backstrom D."/>
            <person name="Yutin N."/>
            <person name="Jorgensen S.L."/>
            <person name="Dharamshi J."/>
            <person name="Homa F."/>
            <person name="Zaremba-Niedwiedzka K."/>
            <person name="Spang A."/>
            <person name="Wolf Y.I."/>
            <person name="Koonin E.V."/>
            <person name="Ettema T.J."/>
        </authorList>
    </citation>
    <scope>NUCLEOTIDE SEQUENCE</scope>
</reference>
<accession>A0A481ZEG4</accession>